<dbReference type="InterPro" id="IPR007275">
    <property type="entry name" value="YTH_domain"/>
</dbReference>
<feature type="region of interest" description="Disordered" evidence="5">
    <location>
        <begin position="142"/>
        <end position="173"/>
    </location>
</feature>
<reference evidence="7 8" key="1">
    <citation type="journal article" date="2018" name="PLoS Genet.">
        <title>Population sequencing reveals clonal diversity and ancestral inbreeding in the grapevine cultivar Chardonnay.</title>
        <authorList>
            <person name="Roach M.J."/>
            <person name="Johnson D.L."/>
            <person name="Bohlmann J."/>
            <person name="van Vuuren H.J."/>
            <person name="Jones S.J."/>
            <person name="Pretorius I.S."/>
            <person name="Schmidt S.A."/>
            <person name="Borneman A.R."/>
        </authorList>
    </citation>
    <scope>NUCLEOTIDE SEQUENCE [LARGE SCALE GENOMIC DNA]</scope>
    <source>
        <strain evidence="8">cv. Chardonnay</strain>
        <tissue evidence="7">Leaf</tissue>
    </source>
</reference>
<dbReference type="EMBL" id="QGNW01000037">
    <property type="protein sequence ID" value="RVX09562.1"/>
    <property type="molecule type" value="Genomic_DNA"/>
</dbReference>
<feature type="domain" description="YTH" evidence="6">
    <location>
        <begin position="437"/>
        <end position="574"/>
    </location>
</feature>
<dbReference type="PANTHER" id="PTHR12357">
    <property type="entry name" value="YTH YT521-B HOMOLOGY DOMAIN-CONTAINING"/>
    <property type="match status" value="1"/>
</dbReference>
<evidence type="ECO:0000313" key="7">
    <source>
        <dbReference type="EMBL" id="RVX09562.1"/>
    </source>
</evidence>
<dbReference type="Pfam" id="PF04146">
    <property type="entry name" value="YTH"/>
    <property type="match status" value="1"/>
</dbReference>
<feature type="compositionally biased region" description="Low complexity" evidence="5">
    <location>
        <begin position="142"/>
        <end position="152"/>
    </location>
</feature>
<dbReference type="GO" id="GO:0003729">
    <property type="term" value="F:mRNA binding"/>
    <property type="evidence" value="ECO:0007669"/>
    <property type="project" value="UniProtKB-UniRule"/>
</dbReference>
<name>A0A438JKT9_VITVI</name>
<gene>
    <name evidence="7" type="primary">YTHDF2_1</name>
    <name evidence="7" type="ORF">CK203_012240</name>
</gene>
<sequence length="694" mass="75632">MATVAPPSDQAADLLQKLSLDPQAKSLEVSEQAKKFVSVDSGDLANGLGKPFERSATHLHQDFVDPNMCYLPNGYPSTYYFAPGYDGQMNEWGDGVEMPPGVYGDIYHHGFGYPYGTYPPPGSPVPTMGHDGQLYGPQHYQYPTPYYQPQAPNGGPYAPSQVTAPQGDVSTSVAPDQVPLSVEAAKGNTNNLVNGGNVNGNNGPKALRPSHQNSSLSSNGSYGRASLPTGVPSSGYQDPRFGFDGTRSLIPSADMFSEGQSKHVASVGFSSPVSHANNFPSGRNQNFRPIPQLMHARAASGLGQASGFMSRMYPNNRMYDQYGNAFRTGSGFGSNGYDSRTSGRGWLTVDSRYRNKSRANSVLGYGNENMDGLNELNRGPRAKGFKNQKGFGPVTLAVRGQNLQLNGNNSNSDGNLTLVPDKEQYNSEDFPENYSDAKFFIIKSYSEDDVHKSIKYNMWASTANGNKKLDAAYQEAQGKSGSCPIFLLFSVNASGQFVGVAEMVGSVDFNRSLEYWQQDKWTGCFPVKWHVIKDIPNSLLKHITLENNENKPVTNSRDTQEVKFEQGIQVLKIFKNHSSKTTILDDFGFYEARQRTMQEKKAKQQLFQKQARILVRDVKPTDGVATDDKDRLHQSVDVASSLIKEPTGPVKANGELKALEEIGSAAVADDAPKSAKPDVLSEKRVVPNGVANAC</sequence>
<keyword evidence="3 4" id="KW-0694">RNA-binding</keyword>
<dbReference type="Gene3D" id="3.10.590.10">
    <property type="entry name" value="ph1033 like domains"/>
    <property type="match status" value="1"/>
</dbReference>
<feature type="compositionally biased region" description="Polar residues" evidence="5">
    <location>
        <begin position="160"/>
        <end position="173"/>
    </location>
</feature>
<proteinExistence type="inferred from homology"/>
<dbReference type="PANTHER" id="PTHR12357:SF130">
    <property type="entry name" value="YTH DOMAIN-CONTAINING FAMILY PROTEIN"/>
    <property type="match status" value="1"/>
</dbReference>
<dbReference type="KEGG" id="vvi:100245287"/>
<keyword evidence="2" id="KW-0963">Cytoplasm</keyword>
<dbReference type="Proteomes" id="UP000288805">
    <property type="component" value="Unassembled WGS sequence"/>
</dbReference>
<evidence type="ECO:0000256" key="1">
    <source>
        <dbReference type="ARBA" id="ARBA00004496"/>
    </source>
</evidence>
<dbReference type="GO" id="GO:0005737">
    <property type="term" value="C:cytoplasm"/>
    <property type="evidence" value="ECO:0007669"/>
    <property type="project" value="UniProtKB-SubCell"/>
</dbReference>
<dbReference type="GO" id="GO:1990247">
    <property type="term" value="F:N6-methyladenosine-containing RNA reader activity"/>
    <property type="evidence" value="ECO:0007669"/>
    <property type="project" value="UniProtKB-UniRule"/>
</dbReference>
<accession>A0A438JKT9</accession>
<dbReference type="OMA" id="KSMEYWQ"/>
<feature type="region of interest" description="Disordered" evidence="5">
    <location>
        <begin position="187"/>
        <end position="243"/>
    </location>
</feature>
<evidence type="ECO:0000313" key="8">
    <source>
        <dbReference type="Proteomes" id="UP000288805"/>
    </source>
</evidence>
<dbReference type="SMR" id="A0A438JKT9"/>
<evidence type="ECO:0000256" key="4">
    <source>
        <dbReference type="RuleBase" id="RU369095"/>
    </source>
</evidence>
<dbReference type="AlphaFoldDB" id="A0A438JKT9"/>
<evidence type="ECO:0000256" key="3">
    <source>
        <dbReference type="ARBA" id="ARBA00022884"/>
    </source>
</evidence>
<protein>
    <recommendedName>
        <fullName evidence="4">YTH domain-containing family protein</fullName>
    </recommendedName>
</protein>
<organism evidence="7 8">
    <name type="scientific">Vitis vinifera</name>
    <name type="common">Grape</name>
    <dbReference type="NCBI Taxonomy" id="29760"/>
    <lineage>
        <taxon>Eukaryota</taxon>
        <taxon>Viridiplantae</taxon>
        <taxon>Streptophyta</taxon>
        <taxon>Embryophyta</taxon>
        <taxon>Tracheophyta</taxon>
        <taxon>Spermatophyta</taxon>
        <taxon>Magnoliopsida</taxon>
        <taxon>eudicotyledons</taxon>
        <taxon>Gunneridae</taxon>
        <taxon>Pentapetalae</taxon>
        <taxon>rosids</taxon>
        <taxon>Vitales</taxon>
        <taxon>Vitaceae</taxon>
        <taxon>Viteae</taxon>
        <taxon>Vitis</taxon>
    </lineage>
</organism>
<evidence type="ECO:0000256" key="5">
    <source>
        <dbReference type="SAM" id="MobiDB-lite"/>
    </source>
</evidence>
<dbReference type="OrthoDB" id="306690at2759"/>
<comment type="subcellular location">
    <subcellularLocation>
        <location evidence="1">Cytoplasm</location>
    </subcellularLocation>
</comment>
<dbReference type="PROSITE" id="PS50882">
    <property type="entry name" value="YTH"/>
    <property type="match status" value="1"/>
</dbReference>
<feature type="compositionally biased region" description="Low complexity" evidence="5">
    <location>
        <begin position="210"/>
        <end position="226"/>
    </location>
</feature>
<dbReference type="CDD" id="cd21134">
    <property type="entry name" value="YTH"/>
    <property type="match status" value="1"/>
</dbReference>
<comment type="similarity">
    <text evidence="4">Belongs to the YTHDF family.</text>
</comment>
<feature type="compositionally biased region" description="Low complexity" evidence="5">
    <location>
        <begin position="187"/>
        <end position="203"/>
    </location>
</feature>
<evidence type="ECO:0000256" key="2">
    <source>
        <dbReference type="ARBA" id="ARBA00022490"/>
    </source>
</evidence>
<evidence type="ECO:0000259" key="6">
    <source>
        <dbReference type="PROSITE" id="PS50882"/>
    </source>
</evidence>
<dbReference type="InterPro" id="IPR045168">
    <property type="entry name" value="YTH_prot"/>
</dbReference>
<comment type="function">
    <text evidence="4">Specifically recognizes and binds N6-methyladenosine (m6A)-containing RNAs, and regulates mRNA stability. M6A is a modification present at internal sites of mRNAs and some non-coding RNAs and plays a role in mRNA stability and processing.</text>
</comment>
<comment type="caution">
    <text evidence="7">The sequence shown here is derived from an EMBL/GenBank/DDBJ whole genome shotgun (WGS) entry which is preliminary data.</text>
</comment>
<dbReference type="FunFam" id="3.10.590.10:FF:000001">
    <property type="entry name" value="YTH domain family 1, isoform CRA_a"/>
    <property type="match status" value="1"/>
</dbReference>